<evidence type="ECO:0000256" key="1">
    <source>
        <dbReference type="ARBA" id="ARBA00022801"/>
    </source>
</evidence>
<dbReference type="CDD" id="cd16936">
    <property type="entry name" value="HATPase_RsbW-like"/>
    <property type="match status" value="1"/>
</dbReference>
<keyword evidence="2" id="KW-1133">Transmembrane helix</keyword>
<feature type="domain" description="PAS" evidence="3">
    <location>
        <begin position="124"/>
        <end position="161"/>
    </location>
</feature>
<keyword evidence="1" id="KW-0378">Hydrolase</keyword>
<dbReference type="InterPro" id="IPR035965">
    <property type="entry name" value="PAS-like_dom_sf"/>
</dbReference>
<dbReference type="SMART" id="SM00331">
    <property type="entry name" value="PP2C_SIG"/>
    <property type="match status" value="1"/>
</dbReference>
<organism evidence="5">
    <name type="scientific">Paraconexibacter sp. AEG42_29</name>
    <dbReference type="NCBI Taxonomy" id="2997339"/>
    <lineage>
        <taxon>Bacteria</taxon>
        <taxon>Bacillati</taxon>
        <taxon>Actinomycetota</taxon>
        <taxon>Thermoleophilia</taxon>
        <taxon>Solirubrobacterales</taxon>
        <taxon>Paraconexibacteraceae</taxon>
        <taxon>Paraconexibacter</taxon>
    </lineage>
</organism>
<dbReference type="PROSITE" id="PS50112">
    <property type="entry name" value="PAS"/>
    <property type="match status" value="1"/>
</dbReference>
<dbReference type="InterPro" id="IPR052016">
    <property type="entry name" value="Bact_Sigma-Reg"/>
</dbReference>
<dbReference type="SUPFAM" id="SSF55781">
    <property type="entry name" value="GAF domain-like"/>
    <property type="match status" value="1"/>
</dbReference>
<keyword evidence="2" id="KW-0812">Transmembrane</keyword>
<dbReference type="AlphaFoldDB" id="A0AAU7AT86"/>
<dbReference type="PANTHER" id="PTHR43156:SF2">
    <property type="entry name" value="STAGE II SPORULATION PROTEIN E"/>
    <property type="match status" value="1"/>
</dbReference>
<dbReference type="Gene3D" id="3.60.40.10">
    <property type="entry name" value="PPM-type phosphatase domain"/>
    <property type="match status" value="1"/>
</dbReference>
<dbReference type="InterPro" id="IPR003018">
    <property type="entry name" value="GAF"/>
</dbReference>
<gene>
    <name evidence="5" type="ORF">DSM112329_01652</name>
</gene>
<feature type="transmembrane region" description="Helical" evidence="2">
    <location>
        <begin position="77"/>
        <end position="96"/>
    </location>
</feature>
<evidence type="ECO:0000256" key="2">
    <source>
        <dbReference type="SAM" id="Phobius"/>
    </source>
</evidence>
<dbReference type="Pfam" id="PF13581">
    <property type="entry name" value="HATPase_c_2"/>
    <property type="match status" value="1"/>
</dbReference>
<dbReference type="PROSITE" id="PS51746">
    <property type="entry name" value="PPM_2"/>
    <property type="match status" value="1"/>
</dbReference>
<dbReference type="Pfam" id="PF13188">
    <property type="entry name" value="PAS_8"/>
    <property type="match status" value="1"/>
</dbReference>
<dbReference type="SMART" id="SM00065">
    <property type="entry name" value="GAF"/>
    <property type="match status" value="1"/>
</dbReference>
<evidence type="ECO:0000259" key="3">
    <source>
        <dbReference type="PROSITE" id="PS50112"/>
    </source>
</evidence>
<reference evidence="5" key="1">
    <citation type="submission" date="2022-12" db="EMBL/GenBank/DDBJ databases">
        <title>Paraconexibacter alkalitolerans sp. nov. and Baekduia alba sp. nov., isolated from soil and emended description of the genera Paraconexibacter (Chun et al., 2020) and Baekduia (An et al., 2020).</title>
        <authorList>
            <person name="Vieira S."/>
            <person name="Huber K.J."/>
            <person name="Geppert A."/>
            <person name="Wolf J."/>
            <person name="Neumann-Schaal M."/>
            <person name="Muesken M."/>
            <person name="Overmann J."/>
        </authorList>
    </citation>
    <scope>NUCLEOTIDE SEQUENCE</scope>
    <source>
        <strain evidence="5">AEG42_29</strain>
    </source>
</reference>
<keyword evidence="2" id="KW-0472">Membrane</keyword>
<dbReference type="InterPro" id="IPR000014">
    <property type="entry name" value="PAS"/>
</dbReference>
<protein>
    <submittedName>
        <fullName evidence="5">Transcriptional regulator</fullName>
    </submittedName>
</protein>
<feature type="domain" description="PPM-type phosphatase" evidence="4">
    <location>
        <begin position="456"/>
        <end position="666"/>
    </location>
</feature>
<dbReference type="InterPro" id="IPR029016">
    <property type="entry name" value="GAF-like_dom_sf"/>
</dbReference>
<dbReference type="Gene3D" id="3.30.450.40">
    <property type="match status" value="1"/>
</dbReference>
<dbReference type="SUPFAM" id="SSF55874">
    <property type="entry name" value="ATPase domain of HSP90 chaperone/DNA topoisomerase II/histidine kinase"/>
    <property type="match status" value="1"/>
</dbReference>
<dbReference type="Pfam" id="PF07228">
    <property type="entry name" value="SpoIIE"/>
    <property type="match status" value="1"/>
</dbReference>
<dbReference type="InterPro" id="IPR001932">
    <property type="entry name" value="PPM-type_phosphatase-like_dom"/>
</dbReference>
<dbReference type="SUPFAM" id="SSF55785">
    <property type="entry name" value="PYP-like sensor domain (PAS domain)"/>
    <property type="match status" value="1"/>
</dbReference>
<evidence type="ECO:0000313" key="5">
    <source>
        <dbReference type="EMBL" id="XAY04814.1"/>
    </source>
</evidence>
<dbReference type="InterPro" id="IPR036457">
    <property type="entry name" value="PPM-type-like_dom_sf"/>
</dbReference>
<dbReference type="EMBL" id="CP114014">
    <property type="protein sequence ID" value="XAY04814.1"/>
    <property type="molecule type" value="Genomic_DNA"/>
</dbReference>
<feature type="transmembrane region" description="Helical" evidence="2">
    <location>
        <begin position="52"/>
        <end position="71"/>
    </location>
</feature>
<dbReference type="GO" id="GO:0016791">
    <property type="term" value="F:phosphatase activity"/>
    <property type="evidence" value="ECO:0007669"/>
    <property type="project" value="TreeGrafter"/>
</dbReference>
<dbReference type="KEGG" id="parq:DSM112329_01652"/>
<name>A0AAU7AT86_9ACTN</name>
<evidence type="ECO:0000259" key="4">
    <source>
        <dbReference type="PROSITE" id="PS51746"/>
    </source>
</evidence>
<dbReference type="InterPro" id="IPR036890">
    <property type="entry name" value="HATPase_C_sf"/>
</dbReference>
<dbReference type="RefSeq" id="WP_354701339.1">
    <property type="nucleotide sequence ID" value="NZ_CP114014.1"/>
</dbReference>
<dbReference type="InterPro" id="IPR003594">
    <property type="entry name" value="HATPase_dom"/>
</dbReference>
<dbReference type="Gene3D" id="3.30.565.10">
    <property type="entry name" value="Histidine kinase-like ATPase, C-terminal domain"/>
    <property type="match status" value="1"/>
</dbReference>
<dbReference type="SUPFAM" id="SSF81606">
    <property type="entry name" value="PP2C-like"/>
    <property type="match status" value="1"/>
</dbReference>
<dbReference type="Gene3D" id="3.30.450.20">
    <property type="entry name" value="PAS domain"/>
    <property type="match status" value="1"/>
</dbReference>
<accession>A0AAU7AT86</accession>
<proteinExistence type="predicted"/>
<sequence length="812" mass="84388">MRGSWQVVCFCAAEAALVVVDVLFGDEIALSSVYLVPVLLLALTAGRRAVTAAGLAAVLLALLSGVSHDIFLTTRHLVRVALVAGGCGAAIAFMVIRVRLRAELQRQQVLGQENDSLLADVHTKERELFAVIAAIADAVLVHDVAGVTVYANQAAADILGFADAAALLAAPPGAIPGRFDFADEEGRPATADAFPGRRIFAGELNPPAVLVRSVERETGREMWTVTKATAVLGADGAPVLAVNVIEDVTDARRRQAATSLLAEAGQVLGASLDVPRTLERIVELTVPRLADWCSVDFPDGELIVPAATAHVNPDGRPAALATLERFPARTDEELGIAAVLRGEPSFVRADLTAEILANYARDPEHLAALVATGIRHVMIVGMRAGEQTIGAITFARGARRPAFGPDEVELAEELARRAGTAVLNARLYQARNEVADILQRSLLPPELPSPGGLTMAAHYRSTGGARQAGGDFYDAFPLPDGWLVAIGDVTGKGAAAAALTGLARAGLESVATLTGRPSLALAHLDGLLARRGDMALASVAALHFHAGAAPLRVSVFSAGHPAALLLRDGTVTPVAASGSLLGAFGAQAWSATELEVRPGDVVLLRTDGVTDSVGAVGRLGEERLRAALIGSPPGDAQAAVDRVRELVEGHQQGQPRDDVAVLAVAVTGPRIELPPADPDIVLPSLAVTITLDGTTGSVARARGAIDDNLGGILDVERVEEVRLLVSELASNAVKHAGGLDYVLSLDLDPHRLRVELADSGPGPVAGASSKVRGALPEGGYGLGIVDRLASRWGVERGTGPTPTSVWFEMLRD</sequence>
<dbReference type="PANTHER" id="PTHR43156">
    <property type="entry name" value="STAGE II SPORULATION PROTEIN E-RELATED"/>
    <property type="match status" value="1"/>
</dbReference>
<dbReference type="Pfam" id="PF01590">
    <property type="entry name" value="GAF"/>
    <property type="match status" value="1"/>
</dbReference>